<reference evidence="2" key="1">
    <citation type="submission" date="2024-01" db="EMBL/GenBank/DDBJ databases">
        <authorList>
            <person name="Webb A."/>
        </authorList>
    </citation>
    <scope>NUCLEOTIDE SEQUENCE</scope>
    <source>
        <strain evidence="2">Pm1</strain>
    </source>
</reference>
<keyword evidence="1" id="KW-0472">Membrane</keyword>
<evidence type="ECO:0000256" key="1">
    <source>
        <dbReference type="SAM" id="Phobius"/>
    </source>
</evidence>
<evidence type="ECO:0000313" key="3">
    <source>
        <dbReference type="Proteomes" id="UP001162060"/>
    </source>
</evidence>
<sequence length="159" mass="17815">MEPRYLFECTTQLLLELEARFFVLRLLAVGLVQAVGLLVAFSHQPLSRLVHLLAHTSDLTIGFLLCGMTCSHSPENFRFQMLYQDGLVDPDGQRLPKGFGLLDLVFIANVQAVVLRLDDLSERGREGAELLKILTQLAILDYLLLQSSLHTLLPINESL</sequence>
<proteinExistence type="predicted"/>
<feature type="transmembrane region" description="Helical" evidence="1">
    <location>
        <begin position="22"/>
        <end position="41"/>
    </location>
</feature>
<dbReference type="EMBL" id="CAKLBY020000304">
    <property type="protein sequence ID" value="CAK7943807.1"/>
    <property type="molecule type" value="Genomic_DNA"/>
</dbReference>
<accession>A0AAV1VC91</accession>
<dbReference type="Proteomes" id="UP001162060">
    <property type="component" value="Unassembled WGS sequence"/>
</dbReference>
<keyword evidence="1" id="KW-0812">Transmembrane</keyword>
<protein>
    <submittedName>
        <fullName evidence="2">Uncharacterized protein</fullName>
    </submittedName>
</protein>
<organism evidence="2 3">
    <name type="scientific">Peronospora matthiolae</name>
    <dbReference type="NCBI Taxonomy" id="2874970"/>
    <lineage>
        <taxon>Eukaryota</taxon>
        <taxon>Sar</taxon>
        <taxon>Stramenopiles</taxon>
        <taxon>Oomycota</taxon>
        <taxon>Peronosporomycetes</taxon>
        <taxon>Peronosporales</taxon>
        <taxon>Peronosporaceae</taxon>
        <taxon>Peronospora</taxon>
    </lineage>
</organism>
<comment type="caution">
    <text evidence="2">The sequence shown here is derived from an EMBL/GenBank/DDBJ whole genome shotgun (WGS) entry which is preliminary data.</text>
</comment>
<gene>
    <name evidence="2" type="ORF">PM001_LOCUS28957</name>
</gene>
<name>A0AAV1VC91_9STRA</name>
<evidence type="ECO:0000313" key="2">
    <source>
        <dbReference type="EMBL" id="CAK7943807.1"/>
    </source>
</evidence>
<dbReference type="AlphaFoldDB" id="A0AAV1VC91"/>
<keyword evidence="1" id="KW-1133">Transmembrane helix</keyword>